<evidence type="ECO:0000313" key="1">
    <source>
        <dbReference type="EMBL" id="SHO49034.1"/>
    </source>
</evidence>
<proteinExistence type="predicted"/>
<gene>
    <name evidence="1" type="ORF">SAMN02745220_02636</name>
</gene>
<evidence type="ECO:0000313" key="2">
    <source>
        <dbReference type="Proteomes" id="UP000184603"/>
    </source>
</evidence>
<dbReference type="STRING" id="1121416.SAMN02745220_02636"/>
<accession>A0A1M7Y8S0</accession>
<dbReference type="Proteomes" id="UP000184603">
    <property type="component" value="Unassembled WGS sequence"/>
</dbReference>
<dbReference type="AlphaFoldDB" id="A0A1M7Y8S0"/>
<sequence length="144" mass="16078">MSEEIERVVIENGDQIPSGWGVPRDAKRKTTVTIREPKSEETFEVAGGTLTATPGLDWIIVQPSGEEYPIKKEIFTATYEEVTAGHYRKTARSRLVQVPEGVVAVLVTKEGRIEVQHPDYVVIGKENEVYANSARWVAENLILL</sequence>
<dbReference type="RefSeq" id="WP_073613922.1">
    <property type="nucleotide sequence ID" value="NZ_FRFE01000012.1"/>
</dbReference>
<name>A0A1M7Y8S0_9BACT</name>
<dbReference type="OrthoDB" id="1814561at2"/>
<reference evidence="1 2" key="1">
    <citation type="submission" date="2016-12" db="EMBL/GenBank/DDBJ databases">
        <authorList>
            <person name="Song W.-J."/>
            <person name="Kurnit D.M."/>
        </authorList>
    </citation>
    <scope>NUCLEOTIDE SEQUENCE [LARGE SCALE GENOMIC DNA]</scope>
    <source>
        <strain evidence="1 2">DSM 18488</strain>
    </source>
</reference>
<organism evidence="1 2">
    <name type="scientific">Desulfopila aestuarii DSM 18488</name>
    <dbReference type="NCBI Taxonomy" id="1121416"/>
    <lineage>
        <taxon>Bacteria</taxon>
        <taxon>Pseudomonadati</taxon>
        <taxon>Thermodesulfobacteriota</taxon>
        <taxon>Desulfobulbia</taxon>
        <taxon>Desulfobulbales</taxon>
        <taxon>Desulfocapsaceae</taxon>
        <taxon>Desulfopila</taxon>
    </lineage>
</organism>
<keyword evidence="2" id="KW-1185">Reference proteome</keyword>
<dbReference type="EMBL" id="FRFE01000012">
    <property type="protein sequence ID" value="SHO49034.1"/>
    <property type="molecule type" value="Genomic_DNA"/>
</dbReference>
<protein>
    <submittedName>
        <fullName evidence="1">Uncharacterized protein</fullName>
    </submittedName>
</protein>